<protein>
    <submittedName>
        <fullName evidence="1">Uncharacterized protein</fullName>
    </submittedName>
</protein>
<sequence>MSRNGERNLPLLLKGLKPKPNKIFFIHDLKKALPKDPLERKQLPAVLQYLNYRREDFVDAKISALFWLDKPTLQLLAKRTPDFWAFRNLVVEFVEDEERLLFMESRSVLPDVFRYSSKQEIEQKIKLRKKVLGDYLKNKPDDL</sequence>
<accession>X1HAQ6</accession>
<organism evidence="1">
    <name type="scientific">marine sediment metagenome</name>
    <dbReference type="NCBI Taxonomy" id="412755"/>
    <lineage>
        <taxon>unclassified sequences</taxon>
        <taxon>metagenomes</taxon>
        <taxon>ecological metagenomes</taxon>
    </lineage>
</organism>
<comment type="caution">
    <text evidence="1">The sequence shown here is derived from an EMBL/GenBank/DDBJ whole genome shotgun (WGS) entry which is preliminary data.</text>
</comment>
<reference evidence="1" key="1">
    <citation type="journal article" date="2014" name="Front. Microbiol.">
        <title>High frequency of phylogenetically diverse reductive dehalogenase-homologous genes in deep subseafloor sedimentary metagenomes.</title>
        <authorList>
            <person name="Kawai M."/>
            <person name="Futagami T."/>
            <person name="Toyoda A."/>
            <person name="Takaki Y."/>
            <person name="Nishi S."/>
            <person name="Hori S."/>
            <person name="Arai W."/>
            <person name="Tsubouchi T."/>
            <person name="Morono Y."/>
            <person name="Uchiyama I."/>
            <person name="Ito T."/>
            <person name="Fujiyama A."/>
            <person name="Inagaki F."/>
            <person name="Takami H."/>
        </authorList>
    </citation>
    <scope>NUCLEOTIDE SEQUENCE</scope>
    <source>
        <strain evidence="1">Expedition CK06-06</strain>
    </source>
</reference>
<evidence type="ECO:0000313" key="1">
    <source>
        <dbReference type="EMBL" id="GAH67281.1"/>
    </source>
</evidence>
<name>X1HAQ6_9ZZZZ</name>
<dbReference type="AlphaFoldDB" id="X1HAQ6"/>
<feature type="non-terminal residue" evidence="1">
    <location>
        <position position="143"/>
    </location>
</feature>
<proteinExistence type="predicted"/>
<dbReference type="EMBL" id="BARU01026826">
    <property type="protein sequence ID" value="GAH67281.1"/>
    <property type="molecule type" value="Genomic_DNA"/>
</dbReference>
<gene>
    <name evidence="1" type="ORF">S03H2_43049</name>
</gene>